<dbReference type="SUPFAM" id="SSF54060">
    <property type="entry name" value="His-Me finger endonucleases"/>
    <property type="match status" value="1"/>
</dbReference>
<feature type="domain" description="HNH nuclease" evidence="1">
    <location>
        <begin position="69"/>
        <end position="112"/>
    </location>
</feature>
<dbReference type="Proteomes" id="UP000290131">
    <property type="component" value="Segment"/>
</dbReference>
<organism evidence="2">
    <name type="scientific">Vibrio virus vB_VspP_SBP1</name>
    <dbReference type="NCBI Taxonomy" id="2500581"/>
    <lineage>
        <taxon>Viruses</taxon>
        <taxon>Duplodnaviria</taxon>
        <taxon>Heunggongvirae</taxon>
        <taxon>Uroviricota</taxon>
        <taxon>Caudoviricetes</taxon>
        <taxon>Schitoviridae</taxon>
        <taxon>Electravirus</taxon>
        <taxon>Electravirus Sbp1</taxon>
    </lineage>
</organism>
<proteinExistence type="predicted"/>
<dbReference type="Gene3D" id="3.90.75.20">
    <property type="match status" value="1"/>
</dbReference>
<sequence>MIKPTVTYVIDGTEYTQFTVNDEFTPFAISRNGTIINLETNRIRKSFLHRKLSYLVFDVKCYGITKQLYVHRIVCAVYHYQSNQNLYVDHIDGDKLNNYWLNVQWASAAQNTQKYFGTLNKEICLIAPDGTKHVTTNLYQFCKQHGLTPSRMSDVKNGKFKQHKGWQVQQE</sequence>
<evidence type="ECO:0000313" key="3">
    <source>
        <dbReference type="Proteomes" id="UP000290131"/>
    </source>
</evidence>
<name>A0A3T0IIQ0_9CAUD</name>
<reference evidence="2" key="1">
    <citation type="submission" date="2018-12" db="EMBL/GenBank/DDBJ databases">
        <title>Characterization of a N4-like bacteriophage infecting a coral-derived Vibrio strain.</title>
        <authorList>
            <person name="Huang S."/>
        </authorList>
    </citation>
    <scope>NUCLEOTIDE SEQUENCE [LARGE SCALE GENOMIC DNA]</scope>
</reference>
<gene>
    <name evidence="2" type="ORF">SBP1_gp071</name>
</gene>
<dbReference type="Gene3D" id="1.10.10.10">
    <property type="entry name" value="Winged helix-like DNA-binding domain superfamily/Winged helix DNA-binding domain"/>
    <property type="match status" value="1"/>
</dbReference>
<keyword evidence="3" id="KW-1185">Reference proteome</keyword>
<keyword evidence="2" id="KW-0255">Endonuclease</keyword>
<accession>A0A3T0IIQ0</accession>
<dbReference type="InterPro" id="IPR044925">
    <property type="entry name" value="His-Me_finger_sf"/>
</dbReference>
<protein>
    <submittedName>
        <fullName evidence="2">HNH homing endonuclease</fullName>
    </submittedName>
</protein>
<keyword evidence="2" id="KW-0540">Nuclease</keyword>
<evidence type="ECO:0000259" key="1">
    <source>
        <dbReference type="Pfam" id="PF13392"/>
    </source>
</evidence>
<dbReference type="Pfam" id="PF13392">
    <property type="entry name" value="HNH_3"/>
    <property type="match status" value="1"/>
</dbReference>
<evidence type="ECO:0000313" key="2">
    <source>
        <dbReference type="EMBL" id="AZU99663.1"/>
    </source>
</evidence>
<dbReference type="EMBL" id="MK301608">
    <property type="protein sequence ID" value="AZU99663.1"/>
    <property type="molecule type" value="Genomic_DNA"/>
</dbReference>
<dbReference type="InterPro" id="IPR036388">
    <property type="entry name" value="WH-like_DNA-bd_sf"/>
</dbReference>
<keyword evidence="2" id="KW-0378">Hydrolase</keyword>
<dbReference type="GO" id="GO:0004519">
    <property type="term" value="F:endonuclease activity"/>
    <property type="evidence" value="ECO:0007669"/>
    <property type="project" value="UniProtKB-KW"/>
</dbReference>
<dbReference type="InterPro" id="IPR003615">
    <property type="entry name" value="HNH_nuc"/>
</dbReference>